<gene>
    <name evidence="8" type="ORF">AsAng_0013250</name>
</gene>
<reference evidence="8" key="1">
    <citation type="submission" date="2022-09" db="EMBL/GenBank/DDBJ databases">
        <title>Aureispira anguillicida sp. nov., isolated from Leptocephalus of Japanese eel Anguilla japonica.</title>
        <authorList>
            <person name="Yuasa K."/>
            <person name="Mekata T."/>
            <person name="Ikunari K."/>
        </authorList>
    </citation>
    <scope>NUCLEOTIDE SEQUENCE</scope>
    <source>
        <strain evidence="8">EL160426</strain>
    </source>
</reference>
<dbReference type="RefSeq" id="WP_264791904.1">
    <property type="nucleotide sequence ID" value="NZ_AP026867.1"/>
</dbReference>
<protein>
    <submittedName>
        <fullName evidence="8">Trypsin-like peptidase domain-containing protein</fullName>
    </submittedName>
</protein>
<dbReference type="SUPFAM" id="SSF50494">
    <property type="entry name" value="Trypsin-like serine proteases"/>
    <property type="match status" value="1"/>
</dbReference>
<feature type="region of interest" description="Disordered" evidence="5">
    <location>
        <begin position="39"/>
        <end position="60"/>
    </location>
</feature>
<keyword evidence="6" id="KW-0732">Signal</keyword>
<keyword evidence="4" id="KW-0720">Serine protease</keyword>
<organism evidence="8 9">
    <name type="scientific">Aureispira anguillae</name>
    <dbReference type="NCBI Taxonomy" id="2864201"/>
    <lineage>
        <taxon>Bacteria</taxon>
        <taxon>Pseudomonadati</taxon>
        <taxon>Bacteroidota</taxon>
        <taxon>Saprospiria</taxon>
        <taxon>Saprospirales</taxon>
        <taxon>Saprospiraceae</taxon>
        <taxon>Aureispira</taxon>
    </lineage>
</organism>
<dbReference type="Pfam" id="PF13365">
    <property type="entry name" value="Trypsin_2"/>
    <property type="match status" value="1"/>
</dbReference>
<proteinExistence type="inferred from homology"/>
<feature type="chain" id="PRO_5036811873" evidence="6">
    <location>
        <begin position="20"/>
        <end position="381"/>
    </location>
</feature>
<name>A0A916DS66_9BACT</name>
<evidence type="ECO:0000256" key="1">
    <source>
        <dbReference type="ARBA" id="ARBA00010541"/>
    </source>
</evidence>
<dbReference type="Proteomes" id="UP001060919">
    <property type="component" value="Chromosome"/>
</dbReference>
<keyword evidence="3" id="KW-0378">Hydrolase</keyword>
<dbReference type="GO" id="GO:0006508">
    <property type="term" value="P:proteolysis"/>
    <property type="evidence" value="ECO:0007669"/>
    <property type="project" value="UniProtKB-KW"/>
</dbReference>
<dbReference type="SUPFAM" id="SSF50156">
    <property type="entry name" value="PDZ domain-like"/>
    <property type="match status" value="1"/>
</dbReference>
<feature type="compositionally biased region" description="Low complexity" evidence="5">
    <location>
        <begin position="39"/>
        <end position="52"/>
    </location>
</feature>
<dbReference type="AlphaFoldDB" id="A0A916DS66"/>
<evidence type="ECO:0000313" key="9">
    <source>
        <dbReference type="Proteomes" id="UP001060919"/>
    </source>
</evidence>
<dbReference type="PROSITE" id="PS50106">
    <property type="entry name" value="PDZ"/>
    <property type="match status" value="1"/>
</dbReference>
<evidence type="ECO:0000259" key="7">
    <source>
        <dbReference type="PROSITE" id="PS50106"/>
    </source>
</evidence>
<dbReference type="Pfam" id="PF13180">
    <property type="entry name" value="PDZ_2"/>
    <property type="match status" value="1"/>
</dbReference>
<evidence type="ECO:0000256" key="3">
    <source>
        <dbReference type="ARBA" id="ARBA00022801"/>
    </source>
</evidence>
<dbReference type="PRINTS" id="PR00834">
    <property type="entry name" value="PROTEASES2C"/>
</dbReference>
<evidence type="ECO:0000256" key="5">
    <source>
        <dbReference type="SAM" id="MobiDB-lite"/>
    </source>
</evidence>
<dbReference type="Gene3D" id="2.30.42.10">
    <property type="match status" value="1"/>
</dbReference>
<evidence type="ECO:0000313" key="8">
    <source>
        <dbReference type="EMBL" id="BDS10616.1"/>
    </source>
</evidence>
<comment type="similarity">
    <text evidence="1">Belongs to the peptidase S1C family.</text>
</comment>
<evidence type="ECO:0000256" key="4">
    <source>
        <dbReference type="ARBA" id="ARBA00022825"/>
    </source>
</evidence>
<dbReference type="KEGG" id="aup:AsAng_0013250"/>
<dbReference type="PANTHER" id="PTHR22939:SF129">
    <property type="entry name" value="SERINE PROTEASE HTRA2, MITOCHONDRIAL"/>
    <property type="match status" value="1"/>
</dbReference>
<dbReference type="FunFam" id="2.40.10.10:FF:000001">
    <property type="entry name" value="Periplasmic serine protease DegS"/>
    <property type="match status" value="1"/>
</dbReference>
<dbReference type="PANTHER" id="PTHR22939">
    <property type="entry name" value="SERINE PROTEASE FAMILY S1C HTRA-RELATED"/>
    <property type="match status" value="1"/>
</dbReference>
<dbReference type="InterPro" id="IPR001478">
    <property type="entry name" value="PDZ"/>
</dbReference>
<keyword evidence="9" id="KW-1185">Reference proteome</keyword>
<sequence length="381" mass="40421">MKNNMFSLVIASAMGGAIALGGAQLLAPSPNVQTIQVSTNTEKQSSSQTSKQFVTNHGTLDRPNSFAEAADRAMPAVVNITAITEHKARNEREKRYYQFFGGPDPSKSTGSGVIISEKGYIVTNNHVIKGATKVDVTLSDNRKFEAEVMGTDPSTDLAVLKITSNNLPVVELANSDETKIGEWVLAIGNPFELTSTVTAGIISAKGRDISILNGQYSIESFIQTDAAVNPGNSGGALVNADGKLIGINTAIYAPSGTYAGYSFAVPINLVKKVMQDLIDHGEVKRAFLGIMIQSVDSDMAQELDLTVTEGVYVSELIEGGAAIQSELKTGDVITQINGINTSSVPKLQEQIGSRDPGDAIIVTVNRKGTSKNITVKLKTRD</sequence>
<dbReference type="Gene3D" id="2.40.10.120">
    <property type="match status" value="1"/>
</dbReference>
<evidence type="ECO:0000256" key="2">
    <source>
        <dbReference type="ARBA" id="ARBA00022670"/>
    </source>
</evidence>
<feature type="signal peptide" evidence="6">
    <location>
        <begin position="1"/>
        <end position="19"/>
    </location>
</feature>
<dbReference type="EMBL" id="AP026867">
    <property type="protein sequence ID" value="BDS10616.1"/>
    <property type="molecule type" value="Genomic_DNA"/>
</dbReference>
<accession>A0A916DS66</accession>
<dbReference type="GO" id="GO:0004252">
    <property type="term" value="F:serine-type endopeptidase activity"/>
    <property type="evidence" value="ECO:0007669"/>
    <property type="project" value="InterPro"/>
</dbReference>
<feature type="domain" description="PDZ" evidence="7">
    <location>
        <begin position="277"/>
        <end position="368"/>
    </location>
</feature>
<dbReference type="InterPro" id="IPR009003">
    <property type="entry name" value="Peptidase_S1_PA"/>
</dbReference>
<keyword evidence="2" id="KW-0645">Protease</keyword>
<dbReference type="SMART" id="SM00228">
    <property type="entry name" value="PDZ"/>
    <property type="match status" value="1"/>
</dbReference>
<evidence type="ECO:0000256" key="6">
    <source>
        <dbReference type="SAM" id="SignalP"/>
    </source>
</evidence>
<dbReference type="InterPro" id="IPR001940">
    <property type="entry name" value="Peptidase_S1C"/>
</dbReference>
<dbReference type="InterPro" id="IPR036034">
    <property type="entry name" value="PDZ_sf"/>
</dbReference>